<protein>
    <recommendedName>
        <fullName evidence="11">Collagen IV NC1 domain-containing protein</fullName>
    </recommendedName>
</protein>
<sequence length="510" mass="52388">DSNLGDPGPPGFPGLPGEDGDPGPAGDPGNPGLPGYPGLTGSPGFPGEKGNPGLAGPSGDPGRNGLKGWRGKVGAPGDPGPRGSPGDPGLDGSLTSPGFKGHPGVPGDAGLRGPPGPGPCRSPGPLKDALLESVTSDLILPGPKGIKGDRGIPGKPGRDGDQGKTGFKGATGEPKYNGYGPPGPAGQKGEPGLTNTNSTKGQKGQPGIAGTEGLPGIFGLKGDPGPTGLNGVPGDPGLRGDPGLPGFPGPAGSGGRPGTSGHKGPAGLPGRTGPSYADSFLIVRHSQSIHPPECPHGTSFIYSGYSFLFINGYKRAHGQDLGTTGSCLPRFSTMPFLFCDTENACRYASRNDYSYWLSTDTPMPMNMVSISGEMLKSYISRCSVCETTSNVIAIHSQRTLIPECPRGWESLWTGYSFIMQTGAGAEGSSQPLISPGSCLEKFRQVPFIECHGRGTCNYYPDSYSYWLASLDPNNMFGKPIPQTVKGPFLESIISRCRVCRKPGHQGEGSR</sequence>
<dbReference type="FunFam" id="2.170.240.10:FF:000001">
    <property type="entry name" value="Collagen IV alpha 1 chain"/>
    <property type="match status" value="1"/>
</dbReference>
<comment type="function">
    <text evidence="1">Type IV collagen is the major structural component of glomerular basement membranes (GBM), forming a 'chicken-wire' meshwork together with laminins, proteoglycans and entactin/nidogen.</text>
</comment>
<dbReference type="Proteomes" id="UP000261580">
    <property type="component" value="Unassembled WGS sequence"/>
</dbReference>
<feature type="region of interest" description="Disordered" evidence="10">
    <location>
        <begin position="1"/>
        <end position="271"/>
    </location>
</feature>
<dbReference type="InterPro" id="IPR008160">
    <property type="entry name" value="Collagen"/>
</dbReference>
<evidence type="ECO:0000256" key="6">
    <source>
        <dbReference type="ARBA" id="ARBA00022737"/>
    </source>
</evidence>
<evidence type="ECO:0000313" key="12">
    <source>
        <dbReference type="Ensembl" id="ENSNBRP00000021943.1"/>
    </source>
</evidence>
<dbReference type="GO" id="GO:0005201">
    <property type="term" value="F:extracellular matrix structural constituent"/>
    <property type="evidence" value="ECO:0007669"/>
    <property type="project" value="InterPro"/>
</dbReference>
<comment type="subcellular location">
    <subcellularLocation>
        <location evidence="2">Secreted</location>
        <location evidence="2">Extracellular space</location>
        <location evidence="2">Extracellular matrix</location>
        <location evidence="2">Basement membrane</location>
    </subcellularLocation>
</comment>
<feature type="compositionally biased region" description="Low complexity" evidence="10">
    <location>
        <begin position="232"/>
        <end position="244"/>
    </location>
</feature>
<proteinExistence type="predicted"/>
<dbReference type="InterPro" id="IPR016187">
    <property type="entry name" value="CTDL_fold"/>
</dbReference>
<feature type="domain" description="Collagen IV NC1" evidence="11">
    <location>
        <begin position="279"/>
        <end position="503"/>
    </location>
</feature>
<dbReference type="PROSITE" id="PS51403">
    <property type="entry name" value="NC1_IV"/>
    <property type="match status" value="1"/>
</dbReference>
<keyword evidence="13" id="KW-1185">Reference proteome</keyword>
<evidence type="ECO:0000256" key="7">
    <source>
        <dbReference type="ARBA" id="ARBA00022869"/>
    </source>
</evidence>
<dbReference type="GO" id="GO:0005581">
    <property type="term" value="C:collagen trimer"/>
    <property type="evidence" value="ECO:0007669"/>
    <property type="project" value="UniProtKB-KW"/>
</dbReference>
<dbReference type="InterPro" id="IPR050938">
    <property type="entry name" value="Collagen_Structural_Proteins"/>
</dbReference>
<keyword evidence="7" id="KW-0084">Basement membrane</keyword>
<dbReference type="AlphaFoldDB" id="A0A3Q4HM77"/>
<name>A0A3Q4HM77_NEOBR</name>
<reference evidence="12" key="1">
    <citation type="submission" date="2025-08" db="UniProtKB">
        <authorList>
            <consortium name="Ensembl"/>
        </authorList>
    </citation>
    <scope>IDENTIFICATION</scope>
</reference>
<evidence type="ECO:0000256" key="1">
    <source>
        <dbReference type="ARBA" id="ARBA00003696"/>
    </source>
</evidence>
<dbReference type="GeneTree" id="ENSGT00940000164076"/>
<organism evidence="12 13">
    <name type="scientific">Neolamprologus brichardi</name>
    <name type="common">Fairy cichlid</name>
    <name type="synonym">Lamprologus brichardi</name>
    <dbReference type="NCBI Taxonomy" id="32507"/>
    <lineage>
        <taxon>Eukaryota</taxon>
        <taxon>Metazoa</taxon>
        <taxon>Chordata</taxon>
        <taxon>Craniata</taxon>
        <taxon>Vertebrata</taxon>
        <taxon>Euteleostomi</taxon>
        <taxon>Actinopterygii</taxon>
        <taxon>Neopterygii</taxon>
        <taxon>Teleostei</taxon>
        <taxon>Neoteleostei</taxon>
        <taxon>Acanthomorphata</taxon>
        <taxon>Ovalentaria</taxon>
        <taxon>Cichlomorphae</taxon>
        <taxon>Cichliformes</taxon>
        <taxon>Cichlidae</taxon>
        <taxon>African cichlids</taxon>
        <taxon>Pseudocrenilabrinae</taxon>
        <taxon>Lamprologini</taxon>
        <taxon>Neolamprologus</taxon>
    </lineage>
</organism>
<evidence type="ECO:0000256" key="8">
    <source>
        <dbReference type="ARBA" id="ARBA00023119"/>
    </source>
</evidence>
<dbReference type="PANTHER" id="PTHR37456:SF6">
    <property type="entry name" value="COLLAGEN ALPHA-1(XXIII) CHAIN-LIKE ISOFORM X2"/>
    <property type="match status" value="1"/>
</dbReference>
<keyword evidence="4" id="KW-0272">Extracellular matrix</keyword>
<feature type="compositionally biased region" description="Polar residues" evidence="10">
    <location>
        <begin position="193"/>
        <end position="202"/>
    </location>
</feature>
<dbReference type="OMA" id="MKLELPW"/>
<dbReference type="PANTHER" id="PTHR37456">
    <property type="entry name" value="SI:CH211-266K2.1"/>
    <property type="match status" value="1"/>
</dbReference>
<feature type="compositionally biased region" description="Basic and acidic residues" evidence="10">
    <location>
        <begin position="146"/>
        <end position="162"/>
    </location>
</feature>
<evidence type="ECO:0000256" key="4">
    <source>
        <dbReference type="ARBA" id="ARBA00022530"/>
    </source>
</evidence>
<accession>A0A3Q4HM77</accession>
<keyword evidence="8" id="KW-0176">Collagen</keyword>
<evidence type="ECO:0000256" key="5">
    <source>
        <dbReference type="ARBA" id="ARBA00022729"/>
    </source>
</evidence>
<feature type="compositionally biased region" description="Gly residues" evidence="10">
    <location>
        <begin position="249"/>
        <end position="258"/>
    </location>
</feature>
<dbReference type="Pfam" id="PF01413">
    <property type="entry name" value="C4"/>
    <property type="match status" value="2"/>
</dbReference>
<keyword evidence="3" id="KW-0964">Secreted</keyword>
<dbReference type="Ensembl" id="ENSNBRT00000022528.1">
    <property type="protein sequence ID" value="ENSNBRP00000021943.1"/>
    <property type="gene ID" value="ENSNBRG00000016792.1"/>
</dbReference>
<dbReference type="STRING" id="32507.ENSNBRP00000021943"/>
<keyword evidence="6" id="KW-0677">Repeat</keyword>
<dbReference type="InterPro" id="IPR001442">
    <property type="entry name" value="Collagen_IV_NC"/>
</dbReference>
<dbReference type="InterPro" id="IPR036954">
    <property type="entry name" value="Collagen_IV_NC_sf"/>
</dbReference>
<dbReference type="SMART" id="SM00111">
    <property type="entry name" value="C4"/>
    <property type="match status" value="2"/>
</dbReference>
<reference evidence="12" key="2">
    <citation type="submission" date="2025-09" db="UniProtKB">
        <authorList>
            <consortium name="Ensembl"/>
        </authorList>
    </citation>
    <scope>IDENTIFICATION</scope>
</reference>
<dbReference type="GO" id="GO:0005604">
    <property type="term" value="C:basement membrane"/>
    <property type="evidence" value="ECO:0007669"/>
    <property type="project" value="UniProtKB-SubCell"/>
</dbReference>
<keyword evidence="5" id="KW-0732">Signal</keyword>
<dbReference type="SUPFAM" id="SSF56436">
    <property type="entry name" value="C-type lectin-like"/>
    <property type="match status" value="2"/>
</dbReference>
<dbReference type="Pfam" id="PF01391">
    <property type="entry name" value="Collagen"/>
    <property type="match status" value="2"/>
</dbReference>
<evidence type="ECO:0000313" key="13">
    <source>
        <dbReference type="Proteomes" id="UP000261580"/>
    </source>
</evidence>
<keyword evidence="9" id="KW-1015">Disulfide bond</keyword>
<dbReference type="Gene3D" id="2.170.240.10">
    <property type="entry name" value="Collagen IV, non-collagenous"/>
    <property type="match status" value="1"/>
</dbReference>
<evidence type="ECO:0000256" key="10">
    <source>
        <dbReference type="SAM" id="MobiDB-lite"/>
    </source>
</evidence>
<evidence type="ECO:0000256" key="2">
    <source>
        <dbReference type="ARBA" id="ARBA00004302"/>
    </source>
</evidence>
<evidence type="ECO:0000259" key="11">
    <source>
        <dbReference type="PROSITE" id="PS51403"/>
    </source>
</evidence>
<evidence type="ECO:0000256" key="3">
    <source>
        <dbReference type="ARBA" id="ARBA00022525"/>
    </source>
</evidence>
<evidence type="ECO:0000256" key="9">
    <source>
        <dbReference type="ARBA" id="ARBA00023157"/>
    </source>
</evidence>